<evidence type="ECO:0000313" key="9">
    <source>
        <dbReference type="Proteomes" id="UP000030708"/>
    </source>
</evidence>
<dbReference type="Gene3D" id="1.20.1310.20">
    <property type="entry name" value="Duffy-antigen binding domain"/>
    <property type="match status" value="5"/>
</dbReference>
<evidence type="ECO:0000259" key="3">
    <source>
        <dbReference type="Pfam" id="PF03011"/>
    </source>
</evidence>
<feature type="region of interest" description="Disordered" evidence="2">
    <location>
        <begin position="2309"/>
        <end position="2340"/>
    </location>
</feature>
<name>A0A024VXJ3_PLAFA</name>
<dbReference type="InterPro" id="IPR054595">
    <property type="entry name" value="DBL_C"/>
</dbReference>
<feature type="domain" description="Plasmodium falciparum erythrocyte membrane protein 1 acidic terminal segment" evidence="5">
    <location>
        <begin position="2345"/>
        <end position="2554"/>
    </location>
</feature>
<dbReference type="Proteomes" id="UP000030708">
    <property type="component" value="Unassembled WGS sequence"/>
</dbReference>
<feature type="domain" description="Cysteine-rich interdomain region 1 gamma" evidence="6">
    <location>
        <begin position="501"/>
        <end position="552"/>
    </location>
</feature>
<feature type="domain" description="Duffy-antigen binding" evidence="4">
    <location>
        <begin position="2037"/>
        <end position="2167"/>
    </location>
</feature>
<dbReference type="GO" id="GO:0046789">
    <property type="term" value="F:host cell surface receptor binding"/>
    <property type="evidence" value="ECO:0007669"/>
    <property type="project" value="InterPro"/>
</dbReference>
<dbReference type="FunFam" id="1.20.1310.20:FF:000003">
    <property type="entry name" value="Erythrocyte membrane protein 1, PfEMP1"/>
    <property type="match status" value="1"/>
</dbReference>
<dbReference type="EMBL" id="KI926669">
    <property type="protein sequence ID" value="ETW33379.1"/>
    <property type="molecule type" value="Genomic_DNA"/>
</dbReference>
<dbReference type="SUPFAM" id="SSF140924">
    <property type="entry name" value="Duffy binding domain-like"/>
    <property type="match status" value="6"/>
</dbReference>
<evidence type="ECO:0008006" key="10">
    <source>
        <dbReference type="Google" id="ProtNLM"/>
    </source>
</evidence>
<gene>
    <name evidence="8" type="ORF">PFTANZ_05902</name>
</gene>
<protein>
    <recommendedName>
        <fullName evidence="10">Erythrocyte membrane protein 1</fullName>
    </recommendedName>
</protein>
<dbReference type="OrthoDB" id="10524814at2759"/>
<feature type="domain" description="Duffy-antigen binding" evidence="4">
    <location>
        <begin position="1169"/>
        <end position="1333"/>
    </location>
</feature>
<feature type="domain" description="Duffy-antigen binding" evidence="4">
    <location>
        <begin position="120"/>
        <end position="304"/>
    </location>
</feature>
<organism evidence="8 9">
    <name type="scientific">Plasmodium falciparum Tanzania</name>
    <name type="common">2000708</name>
    <dbReference type="NCBI Taxonomy" id="1036725"/>
    <lineage>
        <taxon>Eukaryota</taxon>
        <taxon>Sar</taxon>
        <taxon>Alveolata</taxon>
        <taxon>Apicomplexa</taxon>
        <taxon>Aconoidasida</taxon>
        <taxon>Haemosporida</taxon>
        <taxon>Plasmodiidae</taxon>
        <taxon>Plasmodium</taxon>
        <taxon>Plasmodium (Laverania)</taxon>
    </lineage>
</organism>
<feature type="compositionally biased region" description="Polar residues" evidence="2">
    <location>
        <begin position="747"/>
        <end position="762"/>
    </location>
</feature>
<feature type="domain" description="Duffy-antigen binding" evidence="4">
    <location>
        <begin position="812"/>
        <end position="1032"/>
    </location>
</feature>
<keyword evidence="1" id="KW-0175">Coiled coil</keyword>
<evidence type="ECO:0000256" key="2">
    <source>
        <dbReference type="SAM" id="MobiDB-lite"/>
    </source>
</evidence>
<dbReference type="InterPro" id="IPR004258">
    <property type="entry name" value="DBL"/>
</dbReference>
<dbReference type="Gene3D" id="1.10.1900.40">
    <property type="entry name" value="Acidic terminal segments, variant surface antigen of PfEMP1"/>
    <property type="match status" value="1"/>
</dbReference>
<feature type="domain" description="Duffy-binding-like" evidence="7">
    <location>
        <begin position="308"/>
        <end position="457"/>
    </location>
</feature>
<dbReference type="GO" id="GO:0016020">
    <property type="term" value="C:membrane"/>
    <property type="evidence" value="ECO:0007669"/>
    <property type="project" value="InterPro"/>
</dbReference>
<evidence type="ECO:0000259" key="7">
    <source>
        <dbReference type="Pfam" id="PF22672"/>
    </source>
</evidence>
<accession>A0A024VXJ3</accession>
<evidence type="ECO:0000313" key="8">
    <source>
        <dbReference type="EMBL" id="ETW33379.1"/>
    </source>
</evidence>
<reference evidence="8 9" key="1">
    <citation type="submission" date="2013-02" db="EMBL/GenBank/DDBJ databases">
        <title>The Genome Annotation of Plasmodium falciparum Tanzania (2000708).</title>
        <authorList>
            <consortium name="The Broad Institute Genome Sequencing Platform"/>
            <consortium name="The Broad Institute Genome Sequencing Center for Infectious Disease"/>
            <person name="Neafsey D."/>
            <person name="Hoffman S."/>
            <person name="Volkman S."/>
            <person name="Rosenthal P."/>
            <person name="Walker B."/>
            <person name="Young S.K."/>
            <person name="Zeng Q."/>
            <person name="Gargeya S."/>
            <person name="Fitzgerald M."/>
            <person name="Haas B."/>
            <person name="Abouelleil A."/>
            <person name="Allen A.W."/>
            <person name="Alvarado L."/>
            <person name="Arachchi H.M."/>
            <person name="Berlin A.M."/>
            <person name="Chapman S.B."/>
            <person name="Gainer-Dewar J."/>
            <person name="Goldberg J."/>
            <person name="Griggs A."/>
            <person name="Gujja S."/>
            <person name="Hansen M."/>
            <person name="Howarth C."/>
            <person name="Imamovic A."/>
            <person name="Ireland A."/>
            <person name="Larimer J."/>
            <person name="McCowan C."/>
            <person name="Murphy C."/>
            <person name="Pearson M."/>
            <person name="Poon T.W."/>
            <person name="Priest M."/>
            <person name="Roberts A."/>
            <person name="Saif S."/>
            <person name="Shea T."/>
            <person name="Sisk P."/>
            <person name="Sykes S."/>
            <person name="Wortman J."/>
            <person name="Nusbaum C."/>
            <person name="Birren B."/>
        </authorList>
    </citation>
    <scope>NUCLEOTIDE SEQUENCE [LARGE SCALE GENOMIC DNA]</scope>
    <source>
        <strain evidence="9">Tanzania (2000708)</strain>
    </source>
</reference>
<feature type="region of interest" description="Disordered" evidence="2">
    <location>
        <begin position="724"/>
        <end position="762"/>
    </location>
</feature>
<evidence type="ECO:0000259" key="4">
    <source>
        <dbReference type="Pfam" id="PF05424"/>
    </source>
</evidence>
<dbReference type="Pfam" id="PF22672">
    <property type="entry name" value="DBL_C"/>
    <property type="match status" value="1"/>
</dbReference>
<feature type="non-terminal residue" evidence="8">
    <location>
        <position position="2554"/>
    </location>
</feature>
<dbReference type="Pfam" id="PF05424">
    <property type="entry name" value="Duffy_binding"/>
    <property type="match status" value="5"/>
</dbReference>
<feature type="domain" description="Duffy-binding-like" evidence="3">
    <location>
        <begin position="568"/>
        <end position="716"/>
    </location>
</feature>
<dbReference type="InterPro" id="IPR042202">
    <property type="entry name" value="Duffy-ag-bd_sf"/>
</dbReference>
<dbReference type="InterPro" id="IPR041480">
    <property type="entry name" value="CIDR1_gamma"/>
</dbReference>
<feature type="compositionally biased region" description="Acidic residues" evidence="2">
    <location>
        <begin position="730"/>
        <end position="744"/>
    </location>
</feature>
<dbReference type="Pfam" id="PF15445">
    <property type="entry name" value="ATS"/>
    <property type="match status" value="1"/>
</dbReference>
<evidence type="ECO:0000259" key="6">
    <source>
        <dbReference type="Pfam" id="PF18562"/>
    </source>
</evidence>
<dbReference type="InterPro" id="IPR029211">
    <property type="entry name" value="PfEMP1_ATS"/>
</dbReference>
<dbReference type="FunFam" id="1.10.1900.40:FF:000005">
    <property type="entry name" value="Erythrocyte membrane protein 1, PfEMP1"/>
    <property type="match status" value="1"/>
</dbReference>
<feature type="domain" description="Duffy-antigen binding" evidence="4">
    <location>
        <begin position="1620"/>
        <end position="1803"/>
    </location>
</feature>
<dbReference type="Gene3D" id="1.20.58.830">
    <property type="match status" value="5"/>
</dbReference>
<evidence type="ECO:0000256" key="1">
    <source>
        <dbReference type="SAM" id="Coils"/>
    </source>
</evidence>
<proteinExistence type="predicted"/>
<dbReference type="Pfam" id="PF18562">
    <property type="entry name" value="CIDR1_gamma"/>
    <property type="match status" value="1"/>
</dbReference>
<feature type="coiled-coil region" evidence="1">
    <location>
        <begin position="904"/>
        <end position="931"/>
    </location>
</feature>
<feature type="compositionally biased region" description="Pro residues" evidence="2">
    <location>
        <begin position="2317"/>
        <end position="2333"/>
    </location>
</feature>
<reference evidence="8 9" key="2">
    <citation type="submission" date="2013-02" db="EMBL/GenBank/DDBJ databases">
        <title>The Genome Sequence of Plasmodium falciparum Tanzania (2000708).</title>
        <authorList>
            <consortium name="The Broad Institute Genome Sequencing Platform"/>
            <consortium name="The Broad Institute Genome Sequencing Center for Infectious Disease"/>
            <person name="Neafsey D."/>
            <person name="Cheeseman I."/>
            <person name="Volkman S."/>
            <person name="Adams J."/>
            <person name="Walker B."/>
            <person name="Young S.K."/>
            <person name="Zeng Q."/>
            <person name="Gargeya S."/>
            <person name="Fitzgerald M."/>
            <person name="Haas B."/>
            <person name="Abouelleil A."/>
            <person name="Alvarado L."/>
            <person name="Arachchi H.M."/>
            <person name="Berlin A.M."/>
            <person name="Chapman S.B."/>
            <person name="Dewar J."/>
            <person name="Goldberg J."/>
            <person name="Griggs A."/>
            <person name="Gujja S."/>
            <person name="Hansen M."/>
            <person name="Howarth C."/>
            <person name="Imamovic A."/>
            <person name="Larimer J."/>
            <person name="McCowan C."/>
            <person name="Murphy C."/>
            <person name="Neiman D."/>
            <person name="Pearson M."/>
            <person name="Priest M."/>
            <person name="Roberts A."/>
            <person name="Saif S."/>
            <person name="Shea T."/>
            <person name="Sisk P."/>
            <person name="Sykes S."/>
            <person name="Wortman J."/>
            <person name="Nusbaum C."/>
            <person name="Birren B."/>
        </authorList>
    </citation>
    <scope>NUCLEOTIDE SEQUENCE [LARGE SCALE GENOMIC DNA]</scope>
    <source>
        <strain evidence="9">Tanzania (2000708)</strain>
    </source>
</reference>
<dbReference type="Pfam" id="PF03011">
    <property type="entry name" value="PFEMP"/>
    <property type="match status" value="1"/>
</dbReference>
<dbReference type="InterPro" id="IPR044932">
    <property type="entry name" value="PfEMP1_ATS_sf"/>
</dbReference>
<sequence length="2554" mass="298366">MAPKDRRINENELSARDVLEKIGLEIYNKEIEKRIPHKDQLIGTLWQAQFLDGLHKAADGDIKHGPEDSCGINHLFHTNITNQHERNPCFGRYVQRFDENAEAYCNSDKIRGNENNSKGGACAPPRRQHICDHNLEYLNNNNTDDTDDLLGNVLVTAKYEGDIIVSNHPDKNSSGNKSSICTALARSFADIGDIVRGRDMFKPNTVDKVHEGLKVVFQKIYDDLKKKGINDYNDISGNYYKLREAWWTANRDQVWKAITCDAPRDADYFRNISGTTMAFTSEGQCRRNDNSVPTNLDYVPQFLRWFDEWAEEFCRKKKIRIDKLKKQCRGVYPSGDTKYCSGDGHICDKTDKSHNNTFIDLHCPGCLEECIKYKKWIGKRQEEFDKQKRKYMNEIKIKTNISNNEYDKKFYENLDKKGYSTINTFLELLNNGNQCEGNNNIKNEMNFKNPNKAFGPSEYCDPCPIYGVKCIKEICTPVNENEWINKNRTPADTSAKNMNPTIIDIMVNDGIGNPIDNELEKNCEKYGILKGIKKQQWQCQYLNNIDQCKINNVMNSGYFDNKIAFNVLFQRWLRYFVKDYNKMREKLNPCIKNENINENICIKRCKKNCECVGKWLEKKDVEWEKIKEHYKKNKSHYGYSIPYWIKGFYEQVTFPSDFFKALEDVGTINGLEKLKKCQDNTCKIKEISTIDVDFIKEIISWFQNKIKVCKDQHDEDNHEYCCDTLPKSVDDDEEDDEEVDEEKEESSQTTKRNISQKGGTKSASCVKGACALVKRVLDQKRNGSVDNCNPKTFNNKDWDCDDKNIDNSHKVVCMPPRRKSICIHNLTLEEQTKNKYQLREAFIKCAAKETNLLWDKYIKENSTEMHELEKGKIPEDFMRIMFYTFGDFRDFCLGTAIFENGTSIEAVKRNMDRVLGEIEDISQDNNRTERQKFWDQYKNDIWKGMLCSLTYKLKSEDQQKITDSNIYKVPPEDFAKKPTFLRWLEEWYDDFSNMRQKMMTNMQNKCNENTKGKKDTYNCSECSNICQEYRDYMKKKKHQWDNQKGYYYKEKEILNGKGNSNTYYEQASAQTYLEKSFAGDIKHAADNELDNLFKEPYKEITQYCGCDKFNSSSDSKESIYKVPIDGRGESNCEGLYNARQNANSGSVIKWENTDEGYRFLKNSGLSSSVYIPPRRQKICFKGLDDHKSLQTTNDLRKKLMEVTATEGMNLGEYYKNQNEATKDAEKYAYNVEPCSALKYSFLDFGNIIKGNDNLEPEKHKTEKNLRNIFTNLDSSNGKNDINKKRNHFWNENKECFWKAMKCGYQMGRYNGSKNETIKHSFKDLKDCDDIPPDTDNTTDSKDGQFLRWFKEWSENFCARREHEVKKLENACKNYNCNENDDNEIKKKCQEACKDYRTFVTDWKYEYQQQKKEYDKVKSTLGENDHAHEYLKKSCNSKCSCIDELSKQSLSLDIPSTFDHPPKEIPDKCPCPDPPYKPSKINYTTKTSYEPNLPSFATVDTDGVQRNSIKNDLEDESSDKNKTLIFLMNCIEKSAYESMEYIEKGIKNIKDKLRGNNLNLIDNCDKVDNVISCENGYKIIDEKKLNDEYKVNNACPKDANTRFEIGKLWLCDKINKKDHHICLPPRRQHMCIKKIESMFRNDVQKSDDLLKIVIEEARKEGIQILKSLNFTSKDEYYKICDAMKYSFADIGDIIRGYDLWNKDPTQERIQTRLGNIFRNIYGTLDKEVQKKYMDPPYYYKLREDWWSANRKDIWKAMTCAAPEKAYFTKKAPDGSGLQDIIRQFKKCSRDKDPPVDDYIPQRLRWMQEWSEYFCEVLNKEMLEMHYKCETCIQETSCVDDNGGNKCTNCKEQCKKYKELVNKWKLQFDKQSTKYEELYLKTSDDIFTKEWSTMRDFKDNNKHAGIFINRRRNSKKPIVTYNERNVVQFLKKVKQQKNCSVKTANAYLHKTSNCKNFDFNNINTISHKKYAFEIPPEGYDKACKCIGPEPLDRCPDNDTTSRYCKGFVIFPVCTTKTYNDDLHVWNNANVKFKTGINYGVLVPPRRRRICLTNMITKNYDKKKNGIENFKTDLLQVAYNEGYFLCQKYDKHPRDVLSAMKYTFADIADIVKGKDMINDVISTKLGKLLDIKVKSRDLTKWWKKNKKHVWHAMLCGYKNGGGIFKNADCNIPNEEHNYQFLRWFQEWTEKFCDSRQKLYEKLNNDCKSVECNTSNGTIGNNCTIACQEYSNYISRKKDEYLSLKSHYDMNYRTSKKGITEAHEYLKEECRNNCECFLNHIDDKKKTWKNTYETLEETLKGKCECKKIEPKISPDISTEPEYPPSDPKPATPLPPQNDEPINSNILSSTIPLGIALALSSIAFLFLKKKSKSPVDLFRVIDIPKGDYGIPTLESKNRYIPYRSGTYKGKTYIYMEGDSGDEDKYAFMSDTTDITSSESEYEELEVNDIYVPGSPKYKTLIEVVLEPSKSNGDTLGDDMVTTTNTFTDEEWNQLKQDFISQYIQSEPLDVPNDYKSGTVLLNTQPNTLYFDKPEEKPFIMSIHDRNLYSGEEISYNIHM</sequence>
<dbReference type="Gene3D" id="1.20.58.1930">
    <property type="match status" value="1"/>
</dbReference>
<dbReference type="InterPro" id="IPR008602">
    <property type="entry name" value="Duffy-antigen-binding"/>
</dbReference>
<evidence type="ECO:0000259" key="5">
    <source>
        <dbReference type="Pfam" id="PF15445"/>
    </source>
</evidence>